<dbReference type="PANTHER" id="PTHR46511:SF1">
    <property type="entry name" value="MORN REPEAT-CONTAINING PROTEIN 3"/>
    <property type="match status" value="1"/>
</dbReference>
<keyword evidence="6" id="KW-0175">Coiled coil</keyword>
<evidence type="ECO:0000313" key="8">
    <source>
        <dbReference type="Proteomes" id="UP000576082"/>
    </source>
</evidence>
<comment type="subcellular location">
    <subcellularLocation>
        <location evidence="1">Cytoplasmic vesicle</location>
        <location evidence="1">Secretory vesicle</location>
        <location evidence="1">Acrosome</location>
    </subcellularLocation>
</comment>
<evidence type="ECO:0000256" key="5">
    <source>
        <dbReference type="ARBA" id="ARBA00045851"/>
    </source>
</evidence>
<evidence type="ECO:0000256" key="3">
    <source>
        <dbReference type="ARBA" id="ARBA00023329"/>
    </source>
</evidence>
<keyword evidence="3" id="KW-0968">Cytoplasmic vesicle</keyword>
<evidence type="ECO:0000256" key="2">
    <source>
        <dbReference type="ARBA" id="ARBA00022737"/>
    </source>
</evidence>
<dbReference type="InterPro" id="IPR003409">
    <property type="entry name" value="MORN"/>
</dbReference>
<gene>
    <name evidence="7" type="ORF">HHU12_12405</name>
</gene>
<reference evidence="7 8" key="1">
    <citation type="submission" date="2020-04" db="EMBL/GenBank/DDBJ databases">
        <title>Flammeovirga sp. SR4, a novel species isolated from seawater.</title>
        <authorList>
            <person name="Wang X."/>
        </authorList>
    </citation>
    <scope>NUCLEOTIDE SEQUENCE [LARGE SCALE GENOMIC DNA]</scope>
    <source>
        <strain evidence="7 8">ATCC 23126</strain>
    </source>
</reference>
<feature type="coiled-coil region" evidence="6">
    <location>
        <begin position="96"/>
        <end position="172"/>
    </location>
</feature>
<dbReference type="Proteomes" id="UP000576082">
    <property type="component" value="Unassembled WGS sequence"/>
</dbReference>
<dbReference type="PANTHER" id="PTHR46511">
    <property type="entry name" value="MORN REPEAT-CONTAINING PROTEIN 3"/>
    <property type="match status" value="1"/>
</dbReference>
<dbReference type="SUPFAM" id="SSF82185">
    <property type="entry name" value="Histone H3 K4-specific methyltransferase SET7/9 N-terminal domain"/>
    <property type="match status" value="1"/>
</dbReference>
<evidence type="ECO:0000256" key="1">
    <source>
        <dbReference type="ARBA" id="ARBA00004218"/>
    </source>
</evidence>
<evidence type="ECO:0000256" key="6">
    <source>
        <dbReference type="SAM" id="Coils"/>
    </source>
</evidence>
<dbReference type="GO" id="GO:0031410">
    <property type="term" value="C:cytoplasmic vesicle"/>
    <property type="evidence" value="ECO:0007669"/>
    <property type="project" value="UniProtKB-KW"/>
</dbReference>
<dbReference type="FunFam" id="2.20.110.10:FF:000002">
    <property type="entry name" value="Phosphatidylinositol 4-phosphate 5-kinase 8"/>
    <property type="match status" value="1"/>
</dbReference>
<dbReference type="RefSeq" id="WP_169657059.1">
    <property type="nucleotide sequence ID" value="NZ_JABANE010000029.1"/>
</dbReference>
<dbReference type="Gene3D" id="2.20.110.10">
    <property type="entry name" value="Histone H3 K4-specific methyltransferase SET7/9 N-terminal domain"/>
    <property type="match status" value="2"/>
</dbReference>
<organism evidence="7 8">
    <name type="scientific">Flammeovirga aprica JL-4</name>
    <dbReference type="NCBI Taxonomy" id="694437"/>
    <lineage>
        <taxon>Bacteria</taxon>
        <taxon>Pseudomonadati</taxon>
        <taxon>Bacteroidota</taxon>
        <taxon>Cytophagia</taxon>
        <taxon>Cytophagales</taxon>
        <taxon>Flammeovirgaceae</taxon>
        <taxon>Flammeovirga</taxon>
    </lineage>
</organism>
<proteinExistence type="predicted"/>
<dbReference type="AlphaFoldDB" id="A0A7X9P3K8"/>
<keyword evidence="8" id="KW-1185">Reference proteome</keyword>
<dbReference type="InterPro" id="IPR052472">
    <property type="entry name" value="MORN3"/>
</dbReference>
<accession>A0A7X9P3K8</accession>
<dbReference type="Pfam" id="PF02493">
    <property type="entry name" value="MORN"/>
    <property type="match status" value="4"/>
</dbReference>
<dbReference type="SMART" id="SM00698">
    <property type="entry name" value="MORN"/>
    <property type="match status" value="3"/>
</dbReference>
<protein>
    <recommendedName>
        <fullName evidence="4">MORN repeat-containing protein 3</fullName>
    </recommendedName>
</protein>
<comment type="function">
    <text evidence="5">Assembles a suppression complex (suppresome) by tethering SIRT1 and MDM2 to regulate composite modifications of p53/TP53. Confers both deacetylation-mediated functional inactivation, by SIRT1, and ubiquitination-dependent degradation, by MDM2, of p53/TP53, promoting a proliferative and cell survival behaviors. May play a role in the regulation of spermatogenesis.</text>
</comment>
<evidence type="ECO:0000313" key="7">
    <source>
        <dbReference type="EMBL" id="NME68765.1"/>
    </source>
</evidence>
<keyword evidence="2" id="KW-0677">Repeat</keyword>
<comment type="caution">
    <text evidence="7">The sequence shown here is derived from an EMBL/GenBank/DDBJ whole genome shotgun (WGS) entry which is preliminary data.</text>
</comment>
<dbReference type="EMBL" id="JABANE010000029">
    <property type="protein sequence ID" value="NME68765.1"/>
    <property type="molecule type" value="Genomic_DNA"/>
</dbReference>
<sequence>MKKVLILVIFTILCGTIYYYSTHIRDLSQKIQTLEKKETELEILSIKSKADSLLLLHHYDTALHYYGIMDSISNTTDYTEKAWSYINEQKLPFDKINQLEKRYYHKEIHIKNLKRNQVHLYDSIKFYKKNNQVLAKRKGDLEENIEHNQKEIKNLKKELVLKEKEINRLEIVNHDGAEIKYIGEVLDGQANGFGYAVFEKKGFYEGYWENNSRNGQGQYTWENGDRYEGNFKNGTREGFGVYYFVSGERYEGFWSDNLREGFGVIFDKEDKKIFEGIWKKDKPKNKKNSMKS</sequence>
<evidence type="ECO:0000256" key="4">
    <source>
        <dbReference type="ARBA" id="ARBA00039854"/>
    </source>
</evidence>
<name>A0A7X9P3K8_9BACT</name>